<dbReference type="Ensembl" id="ENSGACT00000038353.1">
    <property type="protein sequence ID" value="ENSGACP00000071831.1"/>
    <property type="gene ID" value="ENSGACG00000035009.1"/>
</dbReference>
<dbReference type="AlphaFoldDB" id="A0AAQ4SA57"/>
<name>A0AAQ4SA57_GASAC</name>
<evidence type="ECO:0000313" key="3">
    <source>
        <dbReference type="Proteomes" id="UP000007635"/>
    </source>
</evidence>
<feature type="compositionally biased region" description="Polar residues" evidence="1">
    <location>
        <begin position="214"/>
        <end position="234"/>
    </location>
</feature>
<reference evidence="2 3" key="1">
    <citation type="journal article" date="2021" name="G3 (Bethesda)">
        <title>Improved contiguity of the threespine stickleback genome using long-read sequencing.</title>
        <authorList>
            <person name="Nath S."/>
            <person name="Shaw D.E."/>
            <person name="White M.A."/>
        </authorList>
    </citation>
    <scope>NUCLEOTIDE SEQUENCE [LARGE SCALE GENOMIC DNA]</scope>
    <source>
        <strain evidence="2 3">Lake Benthic</strain>
    </source>
</reference>
<organism evidence="2 3">
    <name type="scientific">Gasterosteus aculeatus aculeatus</name>
    <name type="common">three-spined stickleback</name>
    <dbReference type="NCBI Taxonomy" id="481459"/>
    <lineage>
        <taxon>Eukaryota</taxon>
        <taxon>Metazoa</taxon>
        <taxon>Chordata</taxon>
        <taxon>Craniata</taxon>
        <taxon>Vertebrata</taxon>
        <taxon>Euteleostomi</taxon>
        <taxon>Actinopterygii</taxon>
        <taxon>Neopterygii</taxon>
        <taxon>Teleostei</taxon>
        <taxon>Neoteleostei</taxon>
        <taxon>Acanthomorphata</taxon>
        <taxon>Eupercaria</taxon>
        <taxon>Perciformes</taxon>
        <taxon>Cottioidei</taxon>
        <taxon>Gasterosteales</taxon>
        <taxon>Gasterosteidae</taxon>
        <taxon>Gasterosteus</taxon>
    </lineage>
</organism>
<sequence>MLRRACEAIVMTKQISGNHFKVPHHNPQFCFFCYRHWSGVVFGQTYAERIVTDLEERRSRSLQDVALVRREFEQYVDKHSGCDLVPLPPRLVSQALGSAHWDAGLVAEGKQFLLPVITRMEFKHQQEDPDADAASNPYNTVLNGYVSRKRDETVAFLNERDFTASVMHEGIQRRERLESNYCRMEGLPQPPAPRAEPEELQTPRTSILWPPVGQSRQSGDPETTTESEVTSYKP</sequence>
<feature type="region of interest" description="Disordered" evidence="1">
    <location>
        <begin position="183"/>
        <end position="234"/>
    </location>
</feature>
<reference evidence="2" key="3">
    <citation type="submission" date="2025-09" db="UniProtKB">
        <authorList>
            <consortium name="Ensembl"/>
        </authorList>
    </citation>
    <scope>IDENTIFICATION</scope>
</reference>
<protein>
    <submittedName>
        <fullName evidence="2">Uncharacterized protein</fullName>
    </submittedName>
</protein>
<dbReference type="GeneTree" id="ENSGT00940000166153"/>
<dbReference type="Proteomes" id="UP000007635">
    <property type="component" value="Chromosome Y"/>
</dbReference>
<keyword evidence="3" id="KW-1185">Reference proteome</keyword>
<evidence type="ECO:0000256" key="1">
    <source>
        <dbReference type="SAM" id="MobiDB-lite"/>
    </source>
</evidence>
<evidence type="ECO:0000313" key="2">
    <source>
        <dbReference type="Ensembl" id="ENSGACP00000071831.1"/>
    </source>
</evidence>
<reference evidence="2" key="2">
    <citation type="submission" date="2025-08" db="UniProtKB">
        <authorList>
            <consortium name="Ensembl"/>
        </authorList>
    </citation>
    <scope>IDENTIFICATION</scope>
</reference>
<accession>A0AAQ4SA57</accession>
<proteinExistence type="predicted"/>